<dbReference type="AlphaFoldDB" id="A0AAD2H5M3"/>
<comment type="caution">
    <text evidence="1">The sequence shown here is derived from an EMBL/GenBank/DDBJ whole genome shotgun (WGS) entry which is preliminary data.</text>
</comment>
<keyword evidence="2" id="KW-1185">Reference proteome</keyword>
<evidence type="ECO:0000313" key="2">
    <source>
        <dbReference type="Proteomes" id="UP001295794"/>
    </source>
</evidence>
<evidence type="ECO:0000313" key="1">
    <source>
        <dbReference type="EMBL" id="CAK5270389.1"/>
    </source>
</evidence>
<dbReference type="EMBL" id="CAVNYO010000166">
    <property type="protein sequence ID" value="CAK5270389.1"/>
    <property type="molecule type" value="Genomic_DNA"/>
</dbReference>
<sequence length="391" mass="42879">MTLILPPELVAEIVGHARTDRKTLLACSCAASSFLRPSRNVLFETVTVASAARGRGLVQLASSPWETFSASIQKLCVVMDVDSVDADTELEIFLDNVVAGLPALPSLSQLSVQDFTFGFHPASTARLERLAHITCLEITDSLFDHVWGLLGFIAAFPLLEKLAADLVFADDEVTSRQPITELACPRGLHTLSLSQHVGSVPAPFRIITEWFHSSEIRDLRIATVQRESVGSAGALIRAISNHLRTLDIALSPHVNTAQVEQHLDLSGCTGLKSLTVHVGLRRNTTPGAPPSAIWALLRAPRSPIQTLIIVLRVDIVFLLVNFSWTDLHDLLRTKPYAELEQLRFMVHCPYDPLILQAVRAQMGLEQGQERAAGLPARQIVVEHSEVSLRRS</sequence>
<proteinExistence type="predicted"/>
<protein>
    <submittedName>
        <fullName evidence="1">Uncharacterized protein</fullName>
    </submittedName>
</protein>
<reference evidence="1" key="1">
    <citation type="submission" date="2023-11" db="EMBL/GenBank/DDBJ databases">
        <authorList>
            <person name="De Vega J J."/>
            <person name="De Vega J J."/>
        </authorList>
    </citation>
    <scope>NUCLEOTIDE SEQUENCE</scope>
</reference>
<dbReference type="Proteomes" id="UP001295794">
    <property type="component" value="Unassembled WGS sequence"/>
</dbReference>
<organism evidence="1 2">
    <name type="scientific">Mycena citricolor</name>
    <dbReference type="NCBI Taxonomy" id="2018698"/>
    <lineage>
        <taxon>Eukaryota</taxon>
        <taxon>Fungi</taxon>
        <taxon>Dikarya</taxon>
        <taxon>Basidiomycota</taxon>
        <taxon>Agaricomycotina</taxon>
        <taxon>Agaricomycetes</taxon>
        <taxon>Agaricomycetidae</taxon>
        <taxon>Agaricales</taxon>
        <taxon>Marasmiineae</taxon>
        <taxon>Mycenaceae</taxon>
        <taxon>Mycena</taxon>
    </lineage>
</organism>
<name>A0AAD2H5M3_9AGAR</name>
<gene>
    <name evidence="1" type="ORF">MYCIT1_LOCUS14764</name>
</gene>
<accession>A0AAD2H5M3</accession>